<accession>A4TTV5</accession>
<dbReference type="EMBL" id="CU459003">
    <property type="protein sequence ID" value="CAM74062.1"/>
    <property type="molecule type" value="Genomic_DNA"/>
</dbReference>
<gene>
    <name evidence="2" type="ORF">MGR_3028</name>
</gene>
<protein>
    <recommendedName>
        <fullName evidence="1">Histidine phosphotransferase ChpT C-terminal domain-containing protein</fullName>
    </recommendedName>
</protein>
<name>A4TTV5_9PROT</name>
<reference evidence="2" key="1">
    <citation type="journal article" date="2007" name="J. Bacteriol.">
        <title>Comparative genome analysis of four magnetotactic bacteria reveals a complex set of group-specific genes implicated in magnetosome biomineralization and function.</title>
        <authorList>
            <person name="Richter M."/>
            <person name="Kube M."/>
            <person name="Bazylinski D.A."/>
            <person name="Lombardot T."/>
            <person name="Gloeckner F.O."/>
            <person name="Reinhardt R."/>
            <person name="Schueler D."/>
        </authorList>
    </citation>
    <scope>NUCLEOTIDE SEQUENCE</scope>
    <source>
        <strain evidence="2">MSR-1</strain>
    </source>
</reference>
<dbReference type="Pfam" id="PF10090">
    <property type="entry name" value="HPTransfase"/>
    <property type="match status" value="1"/>
</dbReference>
<dbReference type="Gene3D" id="3.30.565.10">
    <property type="entry name" value="Histidine kinase-like ATPase, C-terminal domain"/>
    <property type="match status" value="1"/>
</dbReference>
<feature type="domain" description="Histidine phosphotransferase ChpT C-terminal" evidence="1">
    <location>
        <begin position="99"/>
        <end position="202"/>
    </location>
</feature>
<dbReference type="AlphaFoldDB" id="A4TTV5"/>
<dbReference type="RefSeq" id="WP_106003282.1">
    <property type="nucleotide sequence ID" value="NZ_CP027527.1"/>
</dbReference>
<evidence type="ECO:0000259" key="1">
    <source>
        <dbReference type="Pfam" id="PF10090"/>
    </source>
</evidence>
<dbReference type="InterPro" id="IPR036890">
    <property type="entry name" value="HATPase_C_sf"/>
</dbReference>
<sequence length="217" mass="22131">MGSDHQNNTDTLMLAELLCARVCHDLAGPVGATAAGAELFQDLGGGDPETLAMVSTSAAGAAARLRLLRAALGPAASMPQGLSALRTMTEAHLNSLASTAAPTIACRWTDCPDQIDGPRARLLLNLMLLGRDALPRGGALDFALTDGWPTVIAHGEPAALADDVRAALLTDTAPTGPKTAQATLTRMLAAEMGGRISVSVTARGLRLAAEACALGMI</sequence>
<dbReference type="Gene3D" id="1.10.287.130">
    <property type="match status" value="1"/>
</dbReference>
<proteinExistence type="predicted"/>
<dbReference type="InterPro" id="IPR018762">
    <property type="entry name" value="ChpT_C"/>
</dbReference>
<organism evidence="2">
    <name type="scientific">Magnetospirillum gryphiswaldense</name>
    <dbReference type="NCBI Taxonomy" id="55518"/>
    <lineage>
        <taxon>Bacteria</taxon>
        <taxon>Pseudomonadati</taxon>
        <taxon>Pseudomonadota</taxon>
        <taxon>Alphaproteobacteria</taxon>
        <taxon>Rhodospirillales</taxon>
        <taxon>Rhodospirillaceae</taxon>
        <taxon>Magnetospirillum</taxon>
    </lineage>
</organism>
<evidence type="ECO:0000313" key="2">
    <source>
        <dbReference type="EMBL" id="CAM74062.1"/>
    </source>
</evidence>